<name>A0AAV9WVZ4_9PEZI</name>
<evidence type="ECO:0000259" key="1">
    <source>
        <dbReference type="PROSITE" id="PS50181"/>
    </source>
</evidence>
<keyword evidence="3" id="KW-1185">Reference proteome</keyword>
<dbReference type="CDD" id="cd09917">
    <property type="entry name" value="F-box_SF"/>
    <property type="match status" value="1"/>
</dbReference>
<dbReference type="AlphaFoldDB" id="A0AAV9WVZ4"/>
<protein>
    <recommendedName>
        <fullName evidence="1">F-box domain-containing protein</fullName>
    </recommendedName>
</protein>
<dbReference type="InterPro" id="IPR036047">
    <property type="entry name" value="F-box-like_dom_sf"/>
</dbReference>
<proteinExistence type="predicted"/>
<comment type="caution">
    <text evidence="2">The sequence shown here is derived from an EMBL/GenBank/DDBJ whole genome shotgun (WGS) entry which is preliminary data.</text>
</comment>
<dbReference type="Proteomes" id="UP001365542">
    <property type="component" value="Unassembled WGS sequence"/>
</dbReference>
<reference evidence="2 3" key="1">
    <citation type="submission" date="2019-10" db="EMBL/GenBank/DDBJ databases">
        <authorList>
            <person name="Palmer J.M."/>
        </authorList>
    </citation>
    <scope>NUCLEOTIDE SEQUENCE [LARGE SCALE GENOMIC DNA]</scope>
    <source>
        <strain evidence="2 3">TWF694</strain>
    </source>
</reference>
<feature type="domain" description="F-box" evidence="1">
    <location>
        <begin position="1"/>
        <end position="45"/>
    </location>
</feature>
<dbReference type="SMART" id="SM00256">
    <property type="entry name" value="FBOX"/>
    <property type="match status" value="1"/>
</dbReference>
<gene>
    <name evidence="2" type="ORF">TWF694_004708</name>
</gene>
<accession>A0AAV9WVZ4</accession>
<dbReference type="EMBL" id="JAVHJO010000015">
    <property type="protein sequence ID" value="KAK6527728.1"/>
    <property type="molecule type" value="Genomic_DNA"/>
</dbReference>
<dbReference type="Gene3D" id="1.20.1280.50">
    <property type="match status" value="1"/>
</dbReference>
<dbReference type="Pfam" id="PF12937">
    <property type="entry name" value="F-box-like"/>
    <property type="match status" value="1"/>
</dbReference>
<dbReference type="PROSITE" id="PS50181">
    <property type="entry name" value="FBOX"/>
    <property type="match status" value="1"/>
</dbReference>
<sequence length="273" mass="30871">MGITDLPTEIQIDILSYLCFEDQVNASAVCGIWNNILKRSSFKQTRYNPKETWGKSFQAAAHKSLFFPFEISCIAINGTIESYALDVFSDNPFLDDISESGHMIPAKPSIDITNSSILDDAFVQNAAELNYDYGYIKATLEIREPEELSIYGMKEGLKTWEVEIDIKPETSIRDVLQMASKAALGLSANGLGLSTSSLPSRPAIKSIGEEDKVPSYCRTILGKPWLVDDKDRIEHGRYYKIRFQPVFFERFFRCKFSTRISRIPGINILIVRL</sequence>
<dbReference type="InterPro" id="IPR001810">
    <property type="entry name" value="F-box_dom"/>
</dbReference>
<evidence type="ECO:0000313" key="2">
    <source>
        <dbReference type="EMBL" id="KAK6527728.1"/>
    </source>
</evidence>
<evidence type="ECO:0000313" key="3">
    <source>
        <dbReference type="Proteomes" id="UP001365542"/>
    </source>
</evidence>
<dbReference type="SUPFAM" id="SSF81383">
    <property type="entry name" value="F-box domain"/>
    <property type="match status" value="1"/>
</dbReference>
<organism evidence="2 3">
    <name type="scientific">Orbilia ellipsospora</name>
    <dbReference type="NCBI Taxonomy" id="2528407"/>
    <lineage>
        <taxon>Eukaryota</taxon>
        <taxon>Fungi</taxon>
        <taxon>Dikarya</taxon>
        <taxon>Ascomycota</taxon>
        <taxon>Pezizomycotina</taxon>
        <taxon>Orbiliomycetes</taxon>
        <taxon>Orbiliales</taxon>
        <taxon>Orbiliaceae</taxon>
        <taxon>Orbilia</taxon>
    </lineage>
</organism>